<name>A0A4R2PH69_RHOSA</name>
<feature type="binding site" evidence="16">
    <location>
        <position position="180"/>
    </location>
    <ligand>
        <name>S-adenosyl-L-methionine</name>
        <dbReference type="ChEBI" id="CHEBI:59789"/>
        <label>2</label>
    </ligand>
</feature>
<evidence type="ECO:0000256" key="5">
    <source>
        <dbReference type="ARBA" id="ARBA00022485"/>
    </source>
</evidence>
<comment type="subcellular location">
    <subcellularLocation>
        <location evidence="1 15">Cytoplasm</location>
    </subcellularLocation>
</comment>
<dbReference type="GO" id="GO:0051989">
    <property type="term" value="F:coproporphyrinogen dehydrogenase activity"/>
    <property type="evidence" value="ECO:0007669"/>
    <property type="project" value="UniProtKB-EC"/>
</dbReference>
<keyword evidence="12 15" id="KW-0627">Porphyrin biosynthesis</keyword>
<keyword evidence="5 15" id="KW-0004">4Fe-4S</keyword>
<dbReference type="GO" id="GO:0006782">
    <property type="term" value="P:protoporphyrinogen IX biosynthetic process"/>
    <property type="evidence" value="ECO:0007669"/>
    <property type="project" value="UniProtKB-UniPathway"/>
</dbReference>
<dbReference type="PANTHER" id="PTHR13932">
    <property type="entry name" value="COPROPORPHYRINIGEN III OXIDASE"/>
    <property type="match status" value="1"/>
</dbReference>
<evidence type="ECO:0000256" key="16">
    <source>
        <dbReference type="PIRSR" id="PIRSR000167-1"/>
    </source>
</evidence>
<dbReference type="GO" id="GO:0005737">
    <property type="term" value="C:cytoplasm"/>
    <property type="evidence" value="ECO:0007669"/>
    <property type="project" value="UniProtKB-SubCell"/>
</dbReference>
<evidence type="ECO:0000259" key="18">
    <source>
        <dbReference type="PROSITE" id="PS51918"/>
    </source>
</evidence>
<evidence type="ECO:0000256" key="12">
    <source>
        <dbReference type="ARBA" id="ARBA00023244"/>
    </source>
</evidence>
<evidence type="ECO:0000256" key="3">
    <source>
        <dbReference type="ARBA" id="ARBA00005493"/>
    </source>
</evidence>
<feature type="binding site" evidence="16">
    <location>
        <position position="239"/>
    </location>
    <ligand>
        <name>S-adenosyl-L-methionine</name>
        <dbReference type="ChEBI" id="CHEBI:59789"/>
        <label>2</label>
    </ligand>
</feature>
<comment type="function">
    <text evidence="13">Involved in the heme biosynthesis. Catalyzes the anaerobic oxidative decarboxylation of propionate groups of rings A and B of coproporphyrinogen III to yield the vinyl groups in protoporphyrinogen IX.</text>
</comment>
<evidence type="ECO:0000313" key="19">
    <source>
        <dbReference type="EMBL" id="TCP33888.1"/>
    </source>
</evidence>
<dbReference type="Gene3D" id="3.80.30.20">
    <property type="entry name" value="tm_1862 like domain"/>
    <property type="match status" value="1"/>
</dbReference>
<comment type="subunit">
    <text evidence="4">Monomer.</text>
</comment>
<dbReference type="UniPathway" id="UPA00251">
    <property type="reaction ID" value="UER00323"/>
</dbReference>
<dbReference type="GO" id="GO:0051539">
    <property type="term" value="F:4 iron, 4 sulfur cluster binding"/>
    <property type="evidence" value="ECO:0007669"/>
    <property type="project" value="UniProtKB-KW"/>
</dbReference>
<dbReference type="Pfam" id="PF04055">
    <property type="entry name" value="Radical_SAM"/>
    <property type="match status" value="1"/>
</dbReference>
<protein>
    <recommendedName>
        <fullName evidence="15">Coproporphyrinogen-III oxidase</fullName>
        <ecNumber evidence="15">1.3.98.3</ecNumber>
    </recommendedName>
</protein>
<feature type="binding site" evidence="16">
    <location>
        <position position="325"/>
    </location>
    <ligand>
        <name>S-adenosyl-L-methionine</name>
        <dbReference type="ChEBI" id="CHEBI:59789"/>
        <label>1</label>
    </ligand>
</feature>
<evidence type="ECO:0000256" key="4">
    <source>
        <dbReference type="ARBA" id="ARBA00011245"/>
    </source>
</evidence>
<comment type="cofactor">
    <cofactor evidence="15 17">
        <name>[4Fe-4S] cluster</name>
        <dbReference type="ChEBI" id="CHEBI:49883"/>
    </cofactor>
    <text evidence="15 17">Binds 1 [4Fe-4S] cluster. The cluster is coordinated with 3 cysteines and an exchangeable S-adenosyl-L-methionine.</text>
</comment>
<feature type="binding site" evidence="16">
    <location>
        <position position="108"/>
    </location>
    <ligand>
        <name>S-adenosyl-L-methionine</name>
        <dbReference type="ChEBI" id="CHEBI:59789"/>
        <label>1</label>
    </ligand>
</feature>
<evidence type="ECO:0000256" key="17">
    <source>
        <dbReference type="PIRSR" id="PIRSR000167-2"/>
    </source>
</evidence>
<evidence type="ECO:0000256" key="11">
    <source>
        <dbReference type="ARBA" id="ARBA00023014"/>
    </source>
</evidence>
<dbReference type="Proteomes" id="UP000295399">
    <property type="component" value="Unassembled WGS sequence"/>
</dbReference>
<feature type="binding site" evidence="16">
    <location>
        <position position="205"/>
    </location>
    <ligand>
        <name>S-adenosyl-L-methionine</name>
        <dbReference type="ChEBI" id="CHEBI:59789"/>
        <label>2</label>
    </ligand>
</feature>
<evidence type="ECO:0000256" key="14">
    <source>
        <dbReference type="ARBA" id="ARBA00048321"/>
    </source>
</evidence>
<evidence type="ECO:0000256" key="8">
    <source>
        <dbReference type="ARBA" id="ARBA00022723"/>
    </source>
</evidence>
<dbReference type="RefSeq" id="WP_132708554.1">
    <property type="nucleotide sequence ID" value="NZ_JACIGF010000006.1"/>
</dbReference>
<keyword evidence="9 15" id="KW-0560">Oxidoreductase</keyword>
<feature type="binding site" evidence="16">
    <location>
        <begin position="63"/>
        <end position="65"/>
    </location>
    <ligand>
        <name>S-adenosyl-L-methionine</name>
        <dbReference type="ChEBI" id="CHEBI:59789"/>
        <label>2</label>
    </ligand>
</feature>
<dbReference type="NCBIfam" id="TIGR00538">
    <property type="entry name" value="hemN"/>
    <property type="match status" value="1"/>
</dbReference>
<dbReference type="EMBL" id="SLXO01000006">
    <property type="protein sequence ID" value="TCP33888.1"/>
    <property type="molecule type" value="Genomic_DNA"/>
</dbReference>
<organism evidence="19 20">
    <name type="scientific">Rhodothalassium salexigens DSM 2132</name>
    <dbReference type="NCBI Taxonomy" id="1188247"/>
    <lineage>
        <taxon>Bacteria</taxon>
        <taxon>Pseudomonadati</taxon>
        <taxon>Pseudomonadota</taxon>
        <taxon>Alphaproteobacteria</taxon>
        <taxon>Rhodothalassiales</taxon>
        <taxon>Rhodothalassiaceae</taxon>
        <taxon>Rhodothalassium</taxon>
    </lineage>
</organism>
<dbReference type="InterPro" id="IPR034505">
    <property type="entry name" value="Coproporphyrinogen-III_oxidase"/>
</dbReference>
<dbReference type="PANTHER" id="PTHR13932:SF6">
    <property type="entry name" value="OXYGEN-INDEPENDENT COPROPORPHYRINOGEN III OXIDASE"/>
    <property type="match status" value="1"/>
</dbReference>
<dbReference type="InterPro" id="IPR023404">
    <property type="entry name" value="rSAM_horseshoe"/>
</dbReference>
<evidence type="ECO:0000313" key="20">
    <source>
        <dbReference type="Proteomes" id="UP000295399"/>
    </source>
</evidence>
<dbReference type="FunCoup" id="A0A4R2PH69">
    <property type="interactions" value="231"/>
</dbReference>
<evidence type="ECO:0000256" key="2">
    <source>
        <dbReference type="ARBA" id="ARBA00004785"/>
    </source>
</evidence>
<dbReference type="EC" id="1.3.98.3" evidence="15"/>
<dbReference type="InterPro" id="IPR010723">
    <property type="entry name" value="HemN_C"/>
</dbReference>
<evidence type="ECO:0000256" key="9">
    <source>
        <dbReference type="ARBA" id="ARBA00023002"/>
    </source>
</evidence>
<keyword evidence="11 15" id="KW-0411">Iron-sulfur</keyword>
<feature type="binding site" evidence="17">
    <location>
        <position position="64"/>
    </location>
    <ligand>
        <name>[4Fe-4S] cluster</name>
        <dbReference type="ChEBI" id="CHEBI:49883"/>
        <note>4Fe-4S-S-AdoMet</note>
    </ligand>
</feature>
<feature type="binding site" evidence="17">
    <location>
        <position position="57"/>
    </location>
    <ligand>
        <name>[4Fe-4S] cluster</name>
        <dbReference type="ChEBI" id="CHEBI:49883"/>
        <note>4Fe-4S-S-AdoMet</note>
    </ligand>
</feature>
<dbReference type="InterPro" id="IPR006638">
    <property type="entry name" value="Elp3/MiaA/NifB-like_rSAM"/>
</dbReference>
<comment type="similarity">
    <text evidence="3 15">Belongs to the anaerobic coproporphyrinogen-III oxidase family.</text>
</comment>
<evidence type="ECO:0000256" key="10">
    <source>
        <dbReference type="ARBA" id="ARBA00023004"/>
    </source>
</evidence>
<dbReference type="InParanoid" id="A0A4R2PH69"/>
<evidence type="ECO:0000256" key="15">
    <source>
        <dbReference type="PIRNR" id="PIRNR000167"/>
    </source>
</evidence>
<dbReference type="InterPro" id="IPR004558">
    <property type="entry name" value="Coprogen_oxidase_HemN"/>
</dbReference>
<feature type="binding site" evidence="17">
    <location>
        <position position="61"/>
    </location>
    <ligand>
        <name>[4Fe-4S] cluster</name>
        <dbReference type="ChEBI" id="CHEBI:49883"/>
        <note>4Fe-4S-S-AdoMet</note>
    </ligand>
</feature>
<evidence type="ECO:0000256" key="13">
    <source>
        <dbReference type="ARBA" id="ARBA00024295"/>
    </source>
</evidence>
<dbReference type="GO" id="GO:0004109">
    <property type="term" value="F:coproporphyrinogen oxidase activity"/>
    <property type="evidence" value="ECO:0007669"/>
    <property type="project" value="InterPro"/>
</dbReference>
<dbReference type="InterPro" id="IPR058240">
    <property type="entry name" value="rSAM_sf"/>
</dbReference>
<dbReference type="GO" id="GO:0046872">
    <property type="term" value="F:metal ion binding"/>
    <property type="evidence" value="ECO:0007669"/>
    <property type="project" value="UniProtKB-KW"/>
</dbReference>
<dbReference type="PROSITE" id="PS51918">
    <property type="entry name" value="RADICAL_SAM"/>
    <property type="match status" value="1"/>
</dbReference>
<evidence type="ECO:0000256" key="7">
    <source>
        <dbReference type="ARBA" id="ARBA00022691"/>
    </source>
</evidence>
<dbReference type="SFLD" id="SFLDG01065">
    <property type="entry name" value="anaerobic_coproporphyrinogen-I"/>
    <property type="match status" value="1"/>
</dbReference>
<keyword evidence="10 15" id="KW-0408">Iron</keyword>
<keyword evidence="7 15" id="KW-0949">S-adenosyl-L-methionine</keyword>
<dbReference type="Gene3D" id="1.10.10.920">
    <property type="match status" value="1"/>
</dbReference>
<dbReference type="SUPFAM" id="SSF102114">
    <property type="entry name" value="Radical SAM enzymes"/>
    <property type="match status" value="1"/>
</dbReference>
<comment type="pathway">
    <text evidence="2 15">Porphyrin-containing compound metabolism; protoporphyrin-IX biosynthesis; protoporphyrinogen-IX from coproporphyrinogen-III (AdoMet route): step 1/1.</text>
</comment>
<dbReference type="SFLD" id="SFLDS00029">
    <property type="entry name" value="Radical_SAM"/>
    <property type="match status" value="1"/>
</dbReference>
<dbReference type="InterPro" id="IPR007197">
    <property type="entry name" value="rSAM"/>
</dbReference>
<dbReference type="AlphaFoldDB" id="A0A4R2PH69"/>
<evidence type="ECO:0000256" key="1">
    <source>
        <dbReference type="ARBA" id="ARBA00004496"/>
    </source>
</evidence>
<proteinExistence type="inferred from homology"/>
<feature type="domain" description="Radical SAM core" evidence="18">
    <location>
        <begin position="42"/>
        <end position="279"/>
    </location>
</feature>
<feature type="binding site" evidence="16">
    <location>
        <position position="51"/>
    </location>
    <ligand>
        <name>S-adenosyl-L-methionine</name>
        <dbReference type="ChEBI" id="CHEBI:59789"/>
        <label>1</label>
    </ligand>
</feature>
<evidence type="ECO:0000256" key="6">
    <source>
        <dbReference type="ARBA" id="ARBA00022490"/>
    </source>
</evidence>
<comment type="caution">
    <text evidence="19">The sequence shown here is derived from an EMBL/GenBank/DDBJ whole genome shotgun (WGS) entry which is preliminary data.</text>
</comment>
<dbReference type="SMART" id="SM00729">
    <property type="entry name" value="Elp3"/>
    <property type="match status" value="1"/>
</dbReference>
<dbReference type="Pfam" id="PF06969">
    <property type="entry name" value="HemN_C"/>
    <property type="match status" value="1"/>
</dbReference>
<keyword evidence="20" id="KW-1185">Reference proteome</keyword>
<accession>A0A4R2PH69</accession>
<dbReference type="OrthoDB" id="9808022at2"/>
<reference evidence="19 20" key="1">
    <citation type="submission" date="2019-03" db="EMBL/GenBank/DDBJ databases">
        <title>Genomic Encyclopedia of Type Strains, Phase IV (KMG-IV): sequencing the most valuable type-strain genomes for metagenomic binning, comparative biology and taxonomic classification.</title>
        <authorList>
            <person name="Goeker M."/>
        </authorList>
    </citation>
    <scope>NUCLEOTIDE SEQUENCE [LARGE SCALE GENOMIC DNA]</scope>
    <source>
        <strain evidence="19 20">DSM 2132</strain>
    </source>
</reference>
<sequence>MTIAIPEKYATQAVPRYTSYPTAPHFHDGIDEATYRGWLAELDPAKPISLYLHVPFCKQMCWYCGCNMKLSAQYQPIADYVALLKREIHLLADALPGRLSISHIHWGGGTPNTLSPEDFRAIVDTVKERFTILDDAEHAVECDPRSLTDALIATMGELGITRASFGVQEFDAKVQAAINRIQPFEMVEHAVKGLRSVGVERINFDLIYGLPYQTVETLRRSIELTKELAPDRIALFGYAHVPWRAKNQRMIPDTSLPAPEERAAQAEMAEAALTAAGYRAIGLDHFALPHDSLALAAEAGTLHRNFQGYTDDDAETLLSVGTTGIGYTPSGYIQNIPDTRAWSRAVEAGHLPVEKGVAISEEDALRGRVITRLMCDNTVDTAAIGAEFGRPADWCGPELAKMDAFAEDGLLVREGSRITLTPLGERLVRIVAASFDTYLQTQAAKHSAAV</sequence>
<feature type="binding site" evidence="16">
    <location>
        <position position="141"/>
    </location>
    <ligand>
        <name>S-adenosyl-L-methionine</name>
        <dbReference type="ChEBI" id="CHEBI:59789"/>
        <label>1</label>
    </ligand>
</feature>
<gene>
    <name evidence="19" type="ORF">EV659_10646</name>
</gene>
<keyword evidence="8 15" id="KW-0479">Metal-binding</keyword>
<comment type="catalytic activity">
    <reaction evidence="14 15">
        <text>coproporphyrinogen III + 2 S-adenosyl-L-methionine = protoporphyrinogen IX + 2 5'-deoxyadenosine + 2 L-methionine + 2 CO2</text>
        <dbReference type="Rhea" id="RHEA:15425"/>
        <dbReference type="ChEBI" id="CHEBI:16526"/>
        <dbReference type="ChEBI" id="CHEBI:17319"/>
        <dbReference type="ChEBI" id="CHEBI:57307"/>
        <dbReference type="ChEBI" id="CHEBI:57309"/>
        <dbReference type="ChEBI" id="CHEBI:57844"/>
        <dbReference type="ChEBI" id="CHEBI:59789"/>
        <dbReference type="EC" id="1.3.98.3"/>
    </reaction>
</comment>
<feature type="binding site" evidence="16">
    <location>
        <begin position="109"/>
        <end position="110"/>
    </location>
    <ligand>
        <name>S-adenosyl-L-methionine</name>
        <dbReference type="ChEBI" id="CHEBI:59789"/>
        <label>2</label>
    </ligand>
</feature>
<dbReference type="PIRSF" id="PIRSF000167">
    <property type="entry name" value="HemN"/>
    <property type="match status" value="1"/>
</dbReference>
<keyword evidence="6 15" id="KW-0963">Cytoplasm</keyword>
<feature type="binding site" evidence="16">
    <location>
        <position position="168"/>
    </location>
    <ligand>
        <name>S-adenosyl-L-methionine</name>
        <dbReference type="ChEBI" id="CHEBI:59789"/>
        <label>2</label>
    </ligand>
</feature>